<feature type="region of interest" description="Disordered" evidence="1">
    <location>
        <begin position="1"/>
        <end position="100"/>
    </location>
</feature>
<reference evidence="3 4" key="1">
    <citation type="submission" date="2017-01" db="EMBL/GenBank/DDBJ databases">
        <authorList>
            <person name="Mah S.A."/>
            <person name="Swanson W.J."/>
            <person name="Moy G.W."/>
            <person name="Vacquier V.D."/>
        </authorList>
    </citation>
    <scope>NUCLEOTIDE SEQUENCE [LARGE SCALE GENOMIC DNA]</scope>
    <source>
        <strain evidence="3 4">CPCC 203464</strain>
    </source>
</reference>
<keyword evidence="2" id="KW-1133">Transmembrane helix</keyword>
<sequence length="316" mass="32361">MSDARENVTPPTGDLDEFTPVDPDHDPTPGTEPVSSPPANGDDRPGSDAAGSSTTPKRRVFRRRRADATSGAEATAPTPGREHSSAKDIQPQAAKRGRRPSAKVAGIVAAVAMVAALVVAGWFLTTYVIALMDDHDDNNTAQIRDDALSGADQAMLNVTNVDPADLNGFKKRAASTFYGNVEQQLSEGGFDALAKAGPNAGKLTSTIARSSLVELNTQESTGKALVYVTVTAKRPQQASSSQTLGFQVDIRKDGDIWKAQNIQALDGIQSDDTAAAATTAPAAPATTTPAAPAPATPAPAAPAATAPAAAPTTGGN</sequence>
<dbReference type="OrthoDB" id="4555712at2"/>
<evidence type="ECO:0000256" key="2">
    <source>
        <dbReference type="SAM" id="Phobius"/>
    </source>
</evidence>
<feature type="transmembrane region" description="Helical" evidence="2">
    <location>
        <begin position="104"/>
        <end position="124"/>
    </location>
</feature>
<feature type="compositionally biased region" description="Basic residues" evidence="1">
    <location>
        <begin position="56"/>
        <end position="65"/>
    </location>
</feature>
<gene>
    <name evidence="3" type="ORF">SAMN05445060_2929</name>
</gene>
<keyword evidence="4" id="KW-1185">Reference proteome</keyword>
<feature type="compositionally biased region" description="Pro residues" evidence="1">
    <location>
        <begin position="291"/>
        <end position="300"/>
    </location>
</feature>
<evidence type="ECO:0000256" key="1">
    <source>
        <dbReference type="SAM" id="MobiDB-lite"/>
    </source>
</evidence>
<protein>
    <submittedName>
        <fullName evidence="3">Mce-associated membrane protein</fullName>
    </submittedName>
</protein>
<organism evidence="3 4">
    <name type="scientific">Williamsia sterculiae</name>
    <dbReference type="NCBI Taxonomy" id="1344003"/>
    <lineage>
        <taxon>Bacteria</taxon>
        <taxon>Bacillati</taxon>
        <taxon>Actinomycetota</taxon>
        <taxon>Actinomycetes</taxon>
        <taxon>Mycobacteriales</taxon>
        <taxon>Nocardiaceae</taxon>
        <taxon>Williamsia</taxon>
    </lineage>
</organism>
<evidence type="ECO:0000313" key="3">
    <source>
        <dbReference type="EMBL" id="SIS14213.1"/>
    </source>
</evidence>
<keyword evidence="2" id="KW-0812">Transmembrane</keyword>
<accession>A0A1N7GNS0</accession>
<keyword evidence="2" id="KW-0472">Membrane</keyword>
<dbReference type="EMBL" id="FTNT01000009">
    <property type="protein sequence ID" value="SIS14213.1"/>
    <property type="molecule type" value="Genomic_DNA"/>
</dbReference>
<feature type="compositionally biased region" description="Low complexity" evidence="1">
    <location>
        <begin position="275"/>
        <end position="290"/>
    </location>
</feature>
<dbReference type="RefSeq" id="WP_143690392.1">
    <property type="nucleotide sequence ID" value="NZ_FTNT01000009.1"/>
</dbReference>
<dbReference type="Proteomes" id="UP000186218">
    <property type="component" value="Unassembled WGS sequence"/>
</dbReference>
<name>A0A1N7GNS0_9NOCA</name>
<feature type="compositionally biased region" description="Low complexity" evidence="1">
    <location>
        <begin position="301"/>
        <end position="316"/>
    </location>
</feature>
<proteinExistence type="predicted"/>
<evidence type="ECO:0000313" key="4">
    <source>
        <dbReference type="Proteomes" id="UP000186218"/>
    </source>
</evidence>
<feature type="region of interest" description="Disordered" evidence="1">
    <location>
        <begin position="275"/>
        <end position="316"/>
    </location>
</feature>
<dbReference type="STRING" id="1344003.SAMN05445060_2929"/>
<dbReference type="AlphaFoldDB" id="A0A1N7GNS0"/>